<sequence>MSTETAHKKVENLEKAKQRADNMVKGQENMTQRERLKEFGLFSLADKGNIIEVDIYLTRSYKNDRAKLLSVVLDNMTRNNGHRLDLGMFKSDIMEIVHLKGGAAQEQEFGQVKFRLDIRKKFFTVRMVRHWNRLFGEIVDATSLEVLKPILAEACNNLVRWELTLTMAGELEKGDL</sequence>
<evidence type="ECO:0000313" key="2">
    <source>
        <dbReference type="EMBL" id="TRZ20262.1"/>
    </source>
</evidence>
<dbReference type="AlphaFoldDB" id="A0A8K1GKN1"/>
<name>A0A8K1GKN1_9PASS</name>
<comment type="caution">
    <text evidence="2">The sequence shown here is derived from an EMBL/GenBank/DDBJ whole genome shotgun (WGS) entry which is preliminary data.</text>
</comment>
<gene>
    <name evidence="2" type="ORF">HGM15179_006847</name>
</gene>
<organism evidence="2 3">
    <name type="scientific">Zosterops borbonicus</name>
    <dbReference type="NCBI Taxonomy" id="364589"/>
    <lineage>
        <taxon>Eukaryota</taxon>
        <taxon>Metazoa</taxon>
        <taxon>Chordata</taxon>
        <taxon>Craniata</taxon>
        <taxon>Vertebrata</taxon>
        <taxon>Euteleostomi</taxon>
        <taxon>Archelosauria</taxon>
        <taxon>Archosauria</taxon>
        <taxon>Dinosauria</taxon>
        <taxon>Saurischia</taxon>
        <taxon>Theropoda</taxon>
        <taxon>Coelurosauria</taxon>
        <taxon>Aves</taxon>
        <taxon>Neognathae</taxon>
        <taxon>Neoaves</taxon>
        <taxon>Telluraves</taxon>
        <taxon>Australaves</taxon>
        <taxon>Passeriformes</taxon>
        <taxon>Sylvioidea</taxon>
        <taxon>Zosteropidae</taxon>
        <taxon>Zosterops</taxon>
    </lineage>
</organism>
<evidence type="ECO:0000313" key="3">
    <source>
        <dbReference type="Proteomes" id="UP000796761"/>
    </source>
</evidence>
<accession>A0A8K1GKN1</accession>
<dbReference type="EMBL" id="SWJQ01000156">
    <property type="protein sequence ID" value="TRZ20262.1"/>
    <property type="molecule type" value="Genomic_DNA"/>
</dbReference>
<dbReference type="Proteomes" id="UP000796761">
    <property type="component" value="Unassembled WGS sequence"/>
</dbReference>
<feature type="compositionally biased region" description="Basic and acidic residues" evidence="1">
    <location>
        <begin position="1"/>
        <end position="22"/>
    </location>
</feature>
<feature type="region of interest" description="Disordered" evidence="1">
    <location>
        <begin position="1"/>
        <end position="28"/>
    </location>
</feature>
<protein>
    <submittedName>
        <fullName evidence="2">Uncharacterized protein</fullName>
    </submittedName>
</protein>
<proteinExistence type="predicted"/>
<keyword evidence="3" id="KW-1185">Reference proteome</keyword>
<evidence type="ECO:0000256" key="1">
    <source>
        <dbReference type="SAM" id="MobiDB-lite"/>
    </source>
</evidence>
<dbReference type="OrthoDB" id="6769086at2759"/>
<reference evidence="2" key="1">
    <citation type="submission" date="2019-04" db="EMBL/GenBank/DDBJ databases">
        <title>Genome assembly of Zosterops borbonicus 15179.</title>
        <authorList>
            <person name="Leroy T."/>
            <person name="Anselmetti Y."/>
            <person name="Tilak M.-K."/>
            <person name="Nabholz B."/>
        </authorList>
    </citation>
    <scope>NUCLEOTIDE SEQUENCE</scope>
    <source>
        <strain evidence="2">HGM_15179</strain>
        <tissue evidence="2">Muscle</tissue>
    </source>
</reference>